<dbReference type="Pfam" id="PF14397">
    <property type="entry name" value="ATPgrasp_ST"/>
    <property type="match status" value="1"/>
</dbReference>
<gene>
    <name evidence="2" type="ORF">GCM10007160_43390</name>
</gene>
<dbReference type="EMBL" id="BMXS01000048">
    <property type="protein sequence ID" value="GGY11754.1"/>
    <property type="molecule type" value="Genomic_DNA"/>
</dbReference>
<evidence type="ECO:0000313" key="2">
    <source>
        <dbReference type="EMBL" id="GGY11754.1"/>
    </source>
</evidence>
<accession>A0ABQ2ZFG5</accession>
<proteinExistence type="predicted"/>
<dbReference type="SUPFAM" id="SSF56059">
    <property type="entry name" value="Glutathione synthetase ATP-binding domain-like"/>
    <property type="match status" value="1"/>
</dbReference>
<dbReference type="Proteomes" id="UP000653056">
    <property type="component" value="Unassembled WGS sequence"/>
</dbReference>
<evidence type="ECO:0000313" key="3">
    <source>
        <dbReference type="Proteomes" id="UP000653056"/>
    </source>
</evidence>
<name>A0ABQ2ZFG5_9GAMM</name>
<sequence>MDLSCEYARLQYGRGKLTLPEYVRYGVYETDLHSREDQARFITNKLHWPIVRKCFDMSWQAATEDKWLCSHTLAHSEIKIPETLAVIDKTDRAYPGTHKISTAESLRDFFNSQDVLPCFAKENRGICSFGAFLVLDADRDKVNLKGEGWLDYETCMNQFIGDTPYLVQKLQRNHSFFDQYTENLATVRVYVLVTERGISTPFACLKLPSRDNVADSFWRPGNLACDLDPKTGEILTIRSQHRVGISDHAEHPETGKSILGETVPLWGRVMDLVHSCASIFYQVKYQSMDIAVTQDGPVLIEINTGGGFDLPQLASGRGFLTDEVCELFRSCGYRKL</sequence>
<dbReference type="InterPro" id="IPR039523">
    <property type="entry name" value="RimK-rel_E_lig_ATP-grasp"/>
</dbReference>
<organism evidence="2 3">
    <name type="scientific">Litchfieldella qijiaojingensis</name>
    <dbReference type="NCBI Taxonomy" id="980347"/>
    <lineage>
        <taxon>Bacteria</taxon>
        <taxon>Pseudomonadati</taxon>
        <taxon>Pseudomonadota</taxon>
        <taxon>Gammaproteobacteria</taxon>
        <taxon>Oceanospirillales</taxon>
        <taxon>Halomonadaceae</taxon>
        <taxon>Litchfieldella</taxon>
    </lineage>
</organism>
<keyword evidence="3" id="KW-1185">Reference proteome</keyword>
<protein>
    <recommendedName>
        <fullName evidence="1">Alpha-L-glutamate ligase-related protein ATP-grasp domain-containing protein</fullName>
    </recommendedName>
</protein>
<reference evidence="3" key="1">
    <citation type="journal article" date="2019" name="Int. J. Syst. Evol. Microbiol.">
        <title>The Global Catalogue of Microorganisms (GCM) 10K type strain sequencing project: providing services to taxonomists for standard genome sequencing and annotation.</title>
        <authorList>
            <consortium name="The Broad Institute Genomics Platform"/>
            <consortium name="The Broad Institute Genome Sequencing Center for Infectious Disease"/>
            <person name="Wu L."/>
            <person name="Ma J."/>
        </authorList>
    </citation>
    <scope>NUCLEOTIDE SEQUENCE [LARGE SCALE GENOMIC DNA]</scope>
    <source>
        <strain evidence="3">KCTC 22228</strain>
    </source>
</reference>
<evidence type="ECO:0000259" key="1">
    <source>
        <dbReference type="Pfam" id="PF14397"/>
    </source>
</evidence>
<comment type="caution">
    <text evidence="2">The sequence shown here is derived from an EMBL/GenBank/DDBJ whole genome shotgun (WGS) entry which is preliminary data.</text>
</comment>
<feature type="domain" description="Alpha-L-glutamate ligase-related protein ATP-grasp" evidence="1">
    <location>
        <begin position="58"/>
        <end position="321"/>
    </location>
</feature>